<protein>
    <submittedName>
        <fullName evidence="6">HIT family hydrolase</fullName>
    </submittedName>
</protein>
<dbReference type="PANTHER" id="PTHR42997">
    <property type="entry name" value="HIT FAMILY HYDROLASE"/>
    <property type="match status" value="1"/>
</dbReference>
<dbReference type="STRING" id="222136.BBW65_07240"/>
<dbReference type="InterPro" id="IPR052908">
    <property type="entry name" value="AP-4-A_phosphorylase"/>
</dbReference>
<dbReference type="Proteomes" id="UP000092884">
    <property type="component" value="Chromosome"/>
</dbReference>
<sequence length="163" mass="18811">MDYLYAPYREEYLKNGTGDGCVFCQISQSTDDEKHFVFYRDDTCFGVMNLYPYTPGHIMFIPHLHLDSPHLCSKELWLHLSECVQWGCEILYEFGAKGINTGINIKKAGGAGIPQHLHWHLVPRFECDTNFMTSIAQTRIYGSVFEECYKKIKTIAEQSKRSV</sequence>
<dbReference type="InterPro" id="IPR011146">
    <property type="entry name" value="HIT-like"/>
</dbReference>
<keyword evidence="6" id="KW-0378">Hydrolase</keyword>
<dbReference type="RefSeq" id="WP_066341503.1">
    <property type="nucleotide sequence ID" value="NZ_CP016503.1"/>
</dbReference>
<feature type="binding site" evidence="3">
    <location>
        <position position="120"/>
    </location>
    <ligand>
        <name>substrate</name>
    </ligand>
</feature>
<organism evidence="6 7">
    <name type="scientific">Helicobacter enhydrae</name>
    <dbReference type="NCBI Taxonomy" id="222136"/>
    <lineage>
        <taxon>Bacteria</taxon>
        <taxon>Pseudomonadati</taxon>
        <taxon>Campylobacterota</taxon>
        <taxon>Epsilonproteobacteria</taxon>
        <taxon>Campylobacterales</taxon>
        <taxon>Helicobacteraceae</taxon>
        <taxon>Helicobacter</taxon>
    </lineage>
</organism>
<evidence type="ECO:0000256" key="3">
    <source>
        <dbReference type="PIRSR" id="PIRSR639383-2"/>
    </source>
</evidence>
<dbReference type="CDD" id="cd01275">
    <property type="entry name" value="FHIT"/>
    <property type="match status" value="1"/>
</dbReference>
<dbReference type="PANTHER" id="PTHR42997:SF1">
    <property type="entry name" value="AP-4-A PHOSPHORYLASE"/>
    <property type="match status" value="1"/>
</dbReference>
<dbReference type="GO" id="GO:0000166">
    <property type="term" value="F:nucleotide binding"/>
    <property type="evidence" value="ECO:0007669"/>
    <property type="project" value="UniProtKB-KW"/>
</dbReference>
<dbReference type="Pfam" id="PF01230">
    <property type="entry name" value="HIT"/>
    <property type="match status" value="1"/>
</dbReference>
<dbReference type="InterPro" id="IPR036265">
    <property type="entry name" value="HIT-like_sf"/>
</dbReference>
<dbReference type="EMBL" id="CP016503">
    <property type="protein sequence ID" value="ANV98601.1"/>
    <property type="molecule type" value="Genomic_DNA"/>
</dbReference>
<feature type="binding site" evidence="3">
    <location>
        <position position="49"/>
    </location>
    <ligand>
        <name>substrate</name>
    </ligand>
</feature>
<evidence type="ECO:0000313" key="6">
    <source>
        <dbReference type="EMBL" id="ANV98601.1"/>
    </source>
</evidence>
<dbReference type="GO" id="GO:0016787">
    <property type="term" value="F:hydrolase activity"/>
    <property type="evidence" value="ECO:0007669"/>
    <property type="project" value="UniProtKB-KW"/>
</dbReference>
<evidence type="ECO:0000259" key="5">
    <source>
        <dbReference type="PROSITE" id="PS51084"/>
    </source>
</evidence>
<dbReference type="KEGG" id="het:BBW65_07240"/>
<dbReference type="SUPFAM" id="SSF54197">
    <property type="entry name" value="HIT-like"/>
    <property type="match status" value="1"/>
</dbReference>
<evidence type="ECO:0000256" key="1">
    <source>
        <dbReference type="ARBA" id="ARBA00022741"/>
    </source>
</evidence>
<gene>
    <name evidence="6" type="ORF">BBW65_07240</name>
</gene>
<feature type="short sequence motif" description="Histidine triad motif" evidence="4">
    <location>
        <begin position="116"/>
        <end position="120"/>
    </location>
</feature>
<dbReference type="Gene3D" id="3.30.428.10">
    <property type="entry name" value="HIT-like"/>
    <property type="match status" value="1"/>
</dbReference>
<dbReference type="PROSITE" id="PS51084">
    <property type="entry name" value="HIT_2"/>
    <property type="match status" value="1"/>
</dbReference>
<name>A0A1B1U799_9HELI</name>
<reference evidence="7" key="1">
    <citation type="submission" date="2016-07" db="EMBL/GenBank/DDBJ databases">
        <authorList>
            <person name="Florea S."/>
            <person name="Webb J.S."/>
            <person name="Jaromczyk J."/>
            <person name="Schardl C.L."/>
        </authorList>
    </citation>
    <scope>NUCLEOTIDE SEQUENCE [LARGE SCALE GENOMIC DNA]</scope>
    <source>
        <strain evidence="7">MIT 01-6242</strain>
    </source>
</reference>
<feature type="domain" description="HIT" evidence="5">
    <location>
        <begin position="22"/>
        <end position="131"/>
    </location>
</feature>
<proteinExistence type="predicted"/>
<accession>A0A1B1U799</accession>
<evidence type="ECO:0000256" key="2">
    <source>
        <dbReference type="PIRSR" id="PIRSR639383-1"/>
    </source>
</evidence>
<feature type="active site" description="Tele-AMP-histidine intermediate" evidence="2">
    <location>
        <position position="118"/>
    </location>
</feature>
<dbReference type="InterPro" id="IPR039383">
    <property type="entry name" value="FHIT"/>
</dbReference>
<dbReference type="OrthoDB" id="9784774at2"/>
<evidence type="ECO:0000256" key="4">
    <source>
        <dbReference type="PROSITE-ProRule" id="PRU00464"/>
    </source>
</evidence>
<keyword evidence="1" id="KW-0547">Nucleotide-binding</keyword>
<keyword evidence="7" id="KW-1185">Reference proteome</keyword>
<dbReference type="AlphaFoldDB" id="A0A1B1U799"/>
<evidence type="ECO:0000313" key="7">
    <source>
        <dbReference type="Proteomes" id="UP000092884"/>
    </source>
</evidence>